<comment type="caution">
    <text evidence="2">The sequence shown here is derived from an EMBL/GenBank/DDBJ whole genome shotgun (WGS) entry which is preliminary data.</text>
</comment>
<protein>
    <submittedName>
        <fullName evidence="2">Uncharacterized protein</fullName>
    </submittedName>
</protein>
<evidence type="ECO:0000256" key="1">
    <source>
        <dbReference type="SAM" id="Coils"/>
    </source>
</evidence>
<evidence type="ECO:0000313" key="3">
    <source>
        <dbReference type="Proteomes" id="UP000825729"/>
    </source>
</evidence>
<keyword evidence="1" id="KW-0175">Coiled coil</keyword>
<accession>A0AAV7E6S8</accession>
<name>A0AAV7E6S8_ARIFI</name>
<gene>
    <name evidence="2" type="ORF">H6P81_015880</name>
</gene>
<proteinExistence type="predicted"/>
<reference evidence="2 3" key="1">
    <citation type="submission" date="2021-07" db="EMBL/GenBank/DDBJ databases">
        <title>The Aristolochia fimbriata genome: insights into angiosperm evolution, floral development and chemical biosynthesis.</title>
        <authorList>
            <person name="Jiao Y."/>
        </authorList>
    </citation>
    <scope>NUCLEOTIDE SEQUENCE [LARGE SCALE GENOMIC DNA]</scope>
    <source>
        <strain evidence="2">IBCAS-2021</strain>
        <tissue evidence="2">Leaf</tissue>
    </source>
</reference>
<organism evidence="2 3">
    <name type="scientific">Aristolochia fimbriata</name>
    <name type="common">White veined hardy Dutchman's pipe vine</name>
    <dbReference type="NCBI Taxonomy" id="158543"/>
    <lineage>
        <taxon>Eukaryota</taxon>
        <taxon>Viridiplantae</taxon>
        <taxon>Streptophyta</taxon>
        <taxon>Embryophyta</taxon>
        <taxon>Tracheophyta</taxon>
        <taxon>Spermatophyta</taxon>
        <taxon>Magnoliopsida</taxon>
        <taxon>Magnoliidae</taxon>
        <taxon>Piperales</taxon>
        <taxon>Aristolochiaceae</taxon>
        <taxon>Aristolochia</taxon>
    </lineage>
</organism>
<sequence>MVTGICEEYVRKIQTLKDENAPMRVEHSREILQLREENNKQKQEMQHLRDENRQQMQEMFEMIHSIQSTKRKDTFLFEPRCRDRLLGSWSFLLGMLVLSAATRRTTTKTPLFTSNKSQEDHCRNIE</sequence>
<feature type="coiled-coil region" evidence="1">
    <location>
        <begin position="24"/>
        <end position="58"/>
    </location>
</feature>
<dbReference type="AlphaFoldDB" id="A0AAV7E6S8"/>
<keyword evidence="3" id="KW-1185">Reference proteome</keyword>
<dbReference type="Proteomes" id="UP000825729">
    <property type="component" value="Unassembled WGS sequence"/>
</dbReference>
<evidence type="ECO:0000313" key="2">
    <source>
        <dbReference type="EMBL" id="KAG9444540.1"/>
    </source>
</evidence>
<dbReference type="EMBL" id="JAINDJ010000006">
    <property type="protein sequence ID" value="KAG9444540.1"/>
    <property type="molecule type" value="Genomic_DNA"/>
</dbReference>